<keyword evidence="1" id="KW-1133">Transmembrane helix</keyword>
<comment type="caution">
    <text evidence="2">The sequence shown here is derived from an EMBL/GenBank/DDBJ whole genome shotgun (WGS) entry which is preliminary data.</text>
</comment>
<keyword evidence="3" id="KW-1185">Reference proteome</keyword>
<organism evidence="2 3">
    <name type="scientific">Actinoplanes italicus</name>
    <dbReference type="NCBI Taxonomy" id="113567"/>
    <lineage>
        <taxon>Bacteria</taxon>
        <taxon>Bacillati</taxon>
        <taxon>Actinomycetota</taxon>
        <taxon>Actinomycetes</taxon>
        <taxon>Micromonosporales</taxon>
        <taxon>Micromonosporaceae</taxon>
        <taxon>Actinoplanes</taxon>
    </lineage>
</organism>
<reference evidence="2 3" key="1">
    <citation type="submission" date="2018-03" db="EMBL/GenBank/DDBJ databases">
        <title>Genomic Encyclopedia of Archaeal and Bacterial Type Strains, Phase II (KMG-II): from individual species to whole genera.</title>
        <authorList>
            <person name="Goeker M."/>
        </authorList>
    </citation>
    <scope>NUCLEOTIDE SEQUENCE [LARGE SCALE GENOMIC DNA]</scope>
    <source>
        <strain evidence="2 3">DSM 43146</strain>
    </source>
</reference>
<dbReference type="EMBL" id="PVMZ01000004">
    <property type="protein sequence ID" value="PRX22959.1"/>
    <property type="molecule type" value="Genomic_DNA"/>
</dbReference>
<feature type="transmembrane region" description="Helical" evidence="1">
    <location>
        <begin position="244"/>
        <end position="263"/>
    </location>
</feature>
<accession>A0A2T0KHN4</accession>
<evidence type="ECO:0000256" key="1">
    <source>
        <dbReference type="SAM" id="Phobius"/>
    </source>
</evidence>
<keyword evidence="1" id="KW-0472">Membrane</keyword>
<feature type="transmembrane region" description="Helical" evidence="1">
    <location>
        <begin position="72"/>
        <end position="96"/>
    </location>
</feature>
<gene>
    <name evidence="2" type="ORF">CLV67_104487</name>
</gene>
<feature type="transmembrane region" description="Helical" evidence="1">
    <location>
        <begin position="315"/>
        <end position="345"/>
    </location>
</feature>
<sequence length="357" mass="38201">MPDDTDTTGLERGYRRWLLAYPREYRRDRGPEILVTLLDAADPGRSRPAAREVAHLLRHGLSVRVAEVGRRAVVVAVIAAVLGGLGGIALGSWLAWRSVDPMTPDKATAMSLARTALPVPAQGKVEYYGRHTFWNPNSNGSLKGGTGLRAGRATVTGKVPPQGRLEELTAAVQRQMRAQGWQDVRTTIDRYGSQVSPSALAEVTGTRDGYLATVQAFSGDAVNPATLSVDLMWAEPPGHIRDTILGGLAGVLLGALLGLGTAHRMRRYGPGRQRWYSRLCVATLLMLTPACLGNIPTGTGSLLASTHRNGTGPSVYWGGFVFFGAQPLAILSLIPIVAIIVGCLWPRGENARTSRIA</sequence>
<dbReference type="Proteomes" id="UP000239415">
    <property type="component" value="Unassembled WGS sequence"/>
</dbReference>
<feature type="transmembrane region" description="Helical" evidence="1">
    <location>
        <begin position="275"/>
        <end position="295"/>
    </location>
</feature>
<dbReference type="OrthoDB" id="3397817at2"/>
<evidence type="ECO:0000313" key="2">
    <source>
        <dbReference type="EMBL" id="PRX22959.1"/>
    </source>
</evidence>
<evidence type="ECO:0000313" key="3">
    <source>
        <dbReference type="Proteomes" id="UP000239415"/>
    </source>
</evidence>
<protein>
    <submittedName>
        <fullName evidence="2">Uncharacterized protein</fullName>
    </submittedName>
</protein>
<dbReference type="RefSeq" id="WP_106318008.1">
    <property type="nucleotide sequence ID" value="NZ_BOMO01000022.1"/>
</dbReference>
<keyword evidence="1" id="KW-0812">Transmembrane</keyword>
<name>A0A2T0KHN4_9ACTN</name>
<proteinExistence type="predicted"/>
<dbReference type="AlphaFoldDB" id="A0A2T0KHN4"/>